<dbReference type="Gene3D" id="2.70.70.10">
    <property type="entry name" value="Glucose Permease (Domain IIA)"/>
    <property type="match status" value="1"/>
</dbReference>
<accession>A0A4Q0XRL3</accession>
<dbReference type="SUPFAM" id="SSF51261">
    <property type="entry name" value="Duplicated hybrid motif"/>
    <property type="match status" value="1"/>
</dbReference>
<dbReference type="OrthoDB" id="9765786at2"/>
<comment type="caution">
    <text evidence="4">The sequence shown here is derived from an EMBL/GenBank/DDBJ whole genome shotgun (WGS) entry which is preliminary data.</text>
</comment>
<organism evidence="4 5">
    <name type="scientific">Candidatus Marinarcus aquaticus</name>
    <dbReference type="NCBI Taxonomy" id="2044504"/>
    <lineage>
        <taxon>Bacteria</taxon>
        <taxon>Pseudomonadati</taxon>
        <taxon>Campylobacterota</taxon>
        <taxon>Epsilonproteobacteria</taxon>
        <taxon>Campylobacterales</taxon>
        <taxon>Arcobacteraceae</taxon>
        <taxon>Candidatus Marinarcus</taxon>
    </lineage>
</organism>
<gene>
    <name evidence="4" type="ORF">CRV04_07860</name>
</gene>
<dbReference type="InterPro" id="IPR050570">
    <property type="entry name" value="Cell_wall_metabolism_enzyme"/>
</dbReference>
<dbReference type="InterPro" id="IPR016047">
    <property type="entry name" value="M23ase_b-sheet_dom"/>
</dbReference>
<sequence length="458" mass="51498">MRNKKSSFGKVLFLIIFLGILGGVGFVFVSPIFEKEAPIITFKKDIYWNLKESLDLKIDDNSGIKYYKVVFKDGANETILKNEVLKEPLKSVDLKIVPPQLDIFFKSKEVQIAVEVVDNSKWNFLEGNRASETFNVKIDTKKPVANVVGNSLAIRKGGSAVAVVEVFDDNLEEAYISFNNDEETFELIPFYKENYYVSLIAWPVTIDDFEQVSIIAKDKAGNITKNKIPLYIRPLKAKNDTIKISDNFIKNVSTSVLEQSNEPIPEELEEVFIAQNRLLRAKNVDIIKKDSRKYMDRSAITSFDIKPFSRLSGSRTAAGFAEKRHYYHNGSKIDEAWHLGIDWASVKHATIKATNPGRVIASKYIGIYGNTIIVDHKMGLSSLYAHTSIAKINVGDEIKTNQVIAKTGTSGAVLGDHLHFGVLVQGVEVNPLEWMDKNWIKTRITDVLDSAKKVIDTK</sequence>
<evidence type="ECO:0000259" key="3">
    <source>
        <dbReference type="Pfam" id="PF01551"/>
    </source>
</evidence>
<dbReference type="RefSeq" id="WP_128996290.1">
    <property type="nucleotide sequence ID" value="NZ_PDKN01000004.1"/>
</dbReference>
<evidence type="ECO:0000256" key="1">
    <source>
        <dbReference type="ARBA" id="ARBA00022729"/>
    </source>
</evidence>
<feature type="domain" description="M23ase beta-sheet core" evidence="3">
    <location>
        <begin position="338"/>
        <end position="431"/>
    </location>
</feature>
<evidence type="ECO:0000313" key="5">
    <source>
        <dbReference type="Proteomes" id="UP000290657"/>
    </source>
</evidence>
<dbReference type="EMBL" id="PDKN01000004">
    <property type="protein sequence ID" value="RXJ57717.1"/>
    <property type="molecule type" value="Genomic_DNA"/>
</dbReference>
<keyword evidence="2" id="KW-0812">Transmembrane</keyword>
<keyword evidence="1" id="KW-0732">Signal</keyword>
<evidence type="ECO:0000313" key="4">
    <source>
        <dbReference type="EMBL" id="RXJ57717.1"/>
    </source>
</evidence>
<name>A0A4Q0XRL3_9BACT</name>
<dbReference type="Pfam" id="PF01551">
    <property type="entry name" value="Peptidase_M23"/>
    <property type="match status" value="1"/>
</dbReference>
<dbReference type="AlphaFoldDB" id="A0A4Q0XRL3"/>
<dbReference type="Proteomes" id="UP000290657">
    <property type="component" value="Unassembled WGS sequence"/>
</dbReference>
<proteinExistence type="predicted"/>
<dbReference type="InterPro" id="IPR011055">
    <property type="entry name" value="Dup_hybrid_motif"/>
</dbReference>
<reference evidence="4 5" key="1">
    <citation type="submission" date="2017-10" db="EMBL/GenBank/DDBJ databases">
        <title>Genomics of the genus Arcobacter.</title>
        <authorList>
            <person name="Perez-Cataluna A."/>
            <person name="Figueras M.J."/>
        </authorList>
    </citation>
    <scope>NUCLEOTIDE SEQUENCE [LARGE SCALE GENOMIC DNA]</scope>
    <source>
        <strain evidence="4 5">CECT 8987</strain>
    </source>
</reference>
<keyword evidence="5" id="KW-1185">Reference proteome</keyword>
<protein>
    <submittedName>
        <fullName evidence="4">Peptidase M24</fullName>
    </submittedName>
</protein>
<keyword evidence="2" id="KW-1133">Transmembrane helix</keyword>
<evidence type="ECO:0000256" key="2">
    <source>
        <dbReference type="SAM" id="Phobius"/>
    </source>
</evidence>
<dbReference type="PANTHER" id="PTHR21666">
    <property type="entry name" value="PEPTIDASE-RELATED"/>
    <property type="match status" value="1"/>
</dbReference>
<keyword evidence="2" id="KW-0472">Membrane</keyword>
<dbReference type="PANTHER" id="PTHR21666:SF289">
    <property type="entry name" value="L-ALA--D-GLU ENDOPEPTIDASE"/>
    <property type="match status" value="1"/>
</dbReference>
<dbReference type="GO" id="GO:0004222">
    <property type="term" value="F:metalloendopeptidase activity"/>
    <property type="evidence" value="ECO:0007669"/>
    <property type="project" value="TreeGrafter"/>
</dbReference>
<dbReference type="CDD" id="cd12797">
    <property type="entry name" value="M23_peptidase"/>
    <property type="match status" value="1"/>
</dbReference>
<feature type="transmembrane region" description="Helical" evidence="2">
    <location>
        <begin position="12"/>
        <end position="33"/>
    </location>
</feature>